<dbReference type="SUPFAM" id="SSF56574">
    <property type="entry name" value="Serpins"/>
    <property type="match status" value="1"/>
</dbReference>
<dbReference type="InterPro" id="IPR023796">
    <property type="entry name" value="Serpin_dom"/>
</dbReference>
<organism evidence="4">
    <name type="scientific">Schistosoma mansoni</name>
    <name type="common">Blood fluke</name>
    <dbReference type="NCBI Taxonomy" id="6183"/>
    <lineage>
        <taxon>Eukaryota</taxon>
        <taxon>Metazoa</taxon>
        <taxon>Spiralia</taxon>
        <taxon>Lophotrochozoa</taxon>
        <taxon>Platyhelminthes</taxon>
        <taxon>Trematoda</taxon>
        <taxon>Digenea</taxon>
        <taxon>Strigeidida</taxon>
        <taxon>Schistosomatoidea</taxon>
        <taxon>Schistosomatidae</taxon>
        <taxon>Schistosoma</taxon>
    </lineage>
</organism>
<dbReference type="SMART" id="SM00093">
    <property type="entry name" value="SERPIN"/>
    <property type="match status" value="1"/>
</dbReference>
<dbReference type="PANTHER" id="PTHR11461">
    <property type="entry name" value="SERINE PROTEASE INHIBITOR, SERPIN"/>
    <property type="match status" value="1"/>
</dbReference>
<dbReference type="GO" id="GO:0004867">
    <property type="term" value="F:serine-type endopeptidase inhibitor activity"/>
    <property type="evidence" value="ECO:0007669"/>
    <property type="project" value="InterPro"/>
</dbReference>
<dbReference type="Gene3D" id="3.30.497.10">
    <property type="entry name" value="Antithrombin, subunit I, domain 2"/>
    <property type="match status" value="1"/>
</dbReference>
<dbReference type="Pfam" id="PF00079">
    <property type="entry name" value="Serpin"/>
    <property type="match status" value="1"/>
</dbReference>
<dbReference type="GO" id="GO:0005615">
    <property type="term" value="C:extracellular space"/>
    <property type="evidence" value="ECO:0007669"/>
    <property type="project" value="InterPro"/>
</dbReference>
<dbReference type="FunCoup" id="A0A5K4ETE9">
    <property type="interactions" value="79"/>
</dbReference>
<evidence type="ECO:0000256" key="2">
    <source>
        <dbReference type="RuleBase" id="RU000411"/>
    </source>
</evidence>
<dbReference type="WBParaSite" id="Smp_155530.2">
    <property type="protein sequence ID" value="Smp_155530.2"/>
    <property type="gene ID" value="Smp_155530"/>
</dbReference>
<evidence type="ECO:0000259" key="3">
    <source>
        <dbReference type="SMART" id="SM00093"/>
    </source>
</evidence>
<accession>A0A5K4ETE9</accession>
<name>A0A5K4ETE9_SCHMA</name>
<dbReference type="InterPro" id="IPR000215">
    <property type="entry name" value="Serpin_fam"/>
</dbReference>
<dbReference type="PANTHER" id="PTHR11461:SF211">
    <property type="entry name" value="GH10112P-RELATED"/>
    <property type="match status" value="1"/>
</dbReference>
<evidence type="ECO:0000256" key="1">
    <source>
        <dbReference type="ARBA" id="ARBA00009500"/>
    </source>
</evidence>
<dbReference type="AlphaFoldDB" id="A0A5K4ETE9"/>
<reference evidence="4" key="1">
    <citation type="submission" date="2019-11" db="UniProtKB">
        <authorList>
            <consortium name="WormBaseParasite"/>
        </authorList>
    </citation>
    <scope>IDENTIFICATION</scope>
    <source>
        <strain evidence="4">Puerto Rican</strain>
    </source>
</reference>
<dbReference type="InterPro" id="IPR042178">
    <property type="entry name" value="Serpin_sf_1"/>
</dbReference>
<sequence>MANNWGKVEGTLNCVISFALHFIAECLPTTNNFSSRPFDALISTVMDVIQSLGNFSERFYREILKRNEGYLENTFLSPFNIYTALGMILSGSANNTKAELIEAMRLPDCLEQEKIHSSIGELLADFSKLDEGVEIIIGNGIYVNEDVKIKKQFKNIIKQYYNALTEHVAFRTDSECARNRINQWVSEQTNGAIQELIPPESLSYETSAVVLSTTYFKGLWDLSFPNENSHDSEFFKLDGSTMNVELMYNVSYFNMVILPHLKSRAIKLPFIDPKYMLLVILPNSNDGLPDLLNLMCNDGGISAILSRSFENTLLNLYLPKFKLKQGYPLSLKTHLKELGINDAFNPQSADFSNIFISDKLCVTDVFHKSILDIDEEGVVAAGVTACVFDNCDSESSEAEVEFRVDHSFFVSIIWNNILPIFLGHVTTPVND</sequence>
<dbReference type="InParanoid" id="A0A5K4ETE9"/>
<protein>
    <submittedName>
        <fullName evidence="4">Serpin, putative</fullName>
    </submittedName>
</protein>
<dbReference type="Gene3D" id="2.30.39.10">
    <property type="entry name" value="Alpha-1-antitrypsin, domain 1"/>
    <property type="match status" value="1"/>
</dbReference>
<proteinExistence type="inferred from homology"/>
<dbReference type="InterPro" id="IPR042185">
    <property type="entry name" value="Serpin_sf_2"/>
</dbReference>
<dbReference type="CDD" id="cd19603">
    <property type="entry name" value="serpin_platyhelminthes"/>
    <property type="match status" value="1"/>
</dbReference>
<evidence type="ECO:0000313" key="4">
    <source>
        <dbReference type="WBParaSite" id="Smp_155530.2"/>
    </source>
</evidence>
<feature type="domain" description="Serpin" evidence="3">
    <location>
        <begin position="57"/>
        <end position="428"/>
    </location>
</feature>
<dbReference type="InterPro" id="IPR036186">
    <property type="entry name" value="Serpin_sf"/>
</dbReference>
<comment type="similarity">
    <text evidence="1 2">Belongs to the serpin family.</text>
</comment>